<sequence length="102" mass="11236">MERISIKNIIVKSLTSLDSVDDQAQTEIASMDEAFPLFGSDARLDSLDLVSVITDLEEALSDQLDYFLSLTDDAALSREISPFDTIGTLLDYCEELIGARNT</sequence>
<proteinExistence type="predicted"/>
<dbReference type="InterPro" id="IPR036736">
    <property type="entry name" value="ACP-like_sf"/>
</dbReference>
<reference evidence="1" key="1">
    <citation type="submission" date="2020-05" db="EMBL/GenBank/DDBJ databases">
        <authorList>
            <person name="Chiriac C."/>
            <person name="Salcher M."/>
            <person name="Ghai R."/>
            <person name="Kavagutti S V."/>
        </authorList>
    </citation>
    <scope>NUCLEOTIDE SEQUENCE</scope>
</reference>
<name>A0A6J7EQ99_9ZZZZ</name>
<organism evidence="1">
    <name type="scientific">freshwater metagenome</name>
    <dbReference type="NCBI Taxonomy" id="449393"/>
    <lineage>
        <taxon>unclassified sequences</taxon>
        <taxon>metagenomes</taxon>
        <taxon>ecological metagenomes</taxon>
    </lineage>
</organism>
<dbReference type="EMBL" id="CAFBLJ010000167">
    <property type="protein sequence ID" value="CAB4883420.1"/>
    <property type="molecule type" value="Genomic_DNA"/>
</dbReference>
<dbReference type="Gene3D" id="1.10.1200.10">
    <property type="entry name" value="ACP-like"/>
    <property type="match status" value="1"/>
</dbReference>
<dbReference type="AlphaFoldDB" id="A0A6J7EQ99"/>
<protein>
    <submittedName>
        <fullName evidence="1">Unannotated protein</fullName>
    </submittedName>
</protein>
<evidence type="ECO:0000313" key="1">
    <source>
        <dbReference type="EMBL" id="CAB4883420.1"/>
    </source>
</evidence>
<accession>A0A6J7EQ99</accession>
<gene>
    <name evidence="1" type="ORF">UFOPK3304_01867</name>
</gene>